<name>A0A7U9TH08_9MOLU</name>
<dbReference type="AlphaFoldDB" id="A0A7U9TH08"/>
<evidence type="ECO:0000313" key="2">
    <source>
        <dbReference type="Proteomes" id="UP000620133"/>
    </source>
</evidence>
<proteinExistence type="predicted"/>
<evidence type="ECO:0000313" key="1">
    <source>
        <dbReference type="EMBL" id="BCR35847.1"/>
    </source>
</evidence>
<dbReference type="RefSeq" id="WP_176238679.1">
    <property type="nucleotide sequence ID" value="NZ_AP024412.1"/>
</dbReference>
<organism evidence="1 2">
    <name type="scientific">Mariniplasma anaerobium</name>
    <dbReference type="NCBI Taxonomy" id="2735436"/>
    <lineage>
        <taxon>Bacteria</taxon>
        <taxon>Bacillati</taxon>
        <taxon>Mycoplasmatota</taxon>
        <taxon>Mollicutes</taxon>
        <taxon>Acholeplasmatales</taxon>
        <taxon>Acholeplasmataceae</taxon>
        <taxon>Mariniplasma</taxon>
    </lineage>
</organism>
<gene>
    <name evidence="1" type="ORF">MPAN_007400</name>
</gene>
<dbReference type="Proteomes" id="UP000620133">
    <property type="component" value="Chromosome"/>
</dbReference>
<reference evidence="1" key="1">
    <citation type="submission" date="2021-01" db="EMBL/GenBank/DDBJ databases">
        <title>Draft genome sequence of Acholeplasmataceae bacterium strain Mahy22.</title>
        <authorList>
            <person name="Watanabe M."/>
            <person name="Kojima H."/>
            <person name="Fukui M."/>
        </authorList>
    </citation>
    <scope>NUCLEOTIDE SEQUENCE</scope>
    <source>
        <strain evidence="1">Mahy22</strain>
    </source>
</reference>
<dbReference type="EMBL" id="AP024412">
    <property type="protein sequence ID" value="BCR35847.1"/>
    <property type="molecule type" value="Genomic_DNA"/>
</dbReference>
<protein>
    <submittedName>
        <fullName evidence="1">Uncharacterized protein</fullName>
    </submittedName>
</protein>
<sequence>MLTYRKKFDAINDNWDNTQSRLVIEDENLIDSLKQEEVSRQFMSENTSLLDSIMLFIVIGIAIIAIIL</sequence>
<accession>A0A7U9TH08</accession>
<keyword evidence="2" id="KW-1185">Reference proteome</keyword>
<dbReference type="KEGG" id="manr:MPAN_007400"/>